<comment type="similarity">
    <text evidence="4">Belongs to the metallo-dependent hydrolases superfamily. MTA/SAH deaminase family.</text>
</comment>
<evidence type="ECO:0000256" key="3">
    <source>
        <dbReference type="ARBA" id="ARBA00022833"/>
    </source>
</evidence>
<keyword evidence="7" id="KW-1185">Reference proteome</keyword>
<organism evidence="6 7">
    <name type="scientific">Paenibacillus algorifonticola</name>
    <dbReference type="NCBI Taxonomy" id="684063"/>
    <lineage>
        <taxon>Bacteria</taxon>
        <taxon>Bacillati</taxon>
        <taxon>Bacillota</taxon>
        <taxon>Bacilli</taxon>
        <taxon>Bacillales</taxon>
        <taxon>Paenibacillaceae</taxon>
        <taxon>Paenibacillus</taxon>
    </lineage>
</organism>
<keyword evidence="2 4" id="KW-0378">Hydrolase</keyword>
<proteinExistence type="inferred from homology"/>
<feature type="binding site" evidence="4">
    <location>
        <position position="338"/>
    </location>
    <ligand>
        <name>Zn(2+)</name>
        <dbReference type="ChEBI" id="CHEBI:29105"/>
    </ligand>
</feature>
<dbReference type="PANTHER" id="PTHR43794:SF11">
    <property type="entry name" value="AMIDOHYDROLASE-RELATED DOMAIN-CONTAINING PROTEIN"/>
    <property type="match status" value="1"/>
</dbReference>
<feature type="binding site" evidence="4">
    <location>
        <position position="94"/>
    </location>
    <ligand>
        <name>Zn(2+)</name>
        <dbReference type="ChEBI" id="CHEBI:29105"/>
    </ligand>
</feature>
<comment type="catalytic activity">
    <reaction evidence="4">
        <text>S-adenosyl-L-homocysteine + H2O + H(+) = S-inosyl-L-homocysteine + NH4(+)</text>
        <dbReference type="Rhea" id="RHEA:20716"/>
        <dbReference type="ChEBI" id="CHEBI:15377"/>
        <dbReference type="ChEBI" id="CHEBI:15378"/>
        <dbReference type="ChEBI" id="CHEBI:28938"/>
        <dbReference type="ChEBI" id="CHEBI:57856"/>
        <dbReference type="ChEBI" id="CHEBI:57985"/>
        <dbReference type="EC" id="3.5.4.28"/>
    </reaction>
</comment>
<feature type="binding site" evidence="4">
    <location>
        <position position="338"/>
    </location>
    <ligand>
        <name>substrate</name>
    </ligand>
</feature>
<dbReference type="GO" id="GO:0090614">
    <property type="term" value="F:5'-methylthioadenosine deaminase activity"/>
    <property type="evidence" value="ECO:0007669"/>
    <property type="project" value="UniProtKB-UniRule"/>
</dbReference>
<dbReference type="PANTHER" id="PTHR43794">
    <property type="entry name" value="AMINOHYDROLASE SSNA-RELATED"/>
    <property type="match status" value="1"/>
</dbReference>
<gene>
    <name evidence="4" type="primary">mtaD</name>
    <name evidence="6" type="ORF">SAMN04487969_101557</name>
</gene>
<dbReference type="GO" id="GO:0050270">
    <property type="term" value="F:S-adenosylhomocysteine deaminase activity"/>
    <property type="evidence" value="ECO:0007669"/>
    <property type="project" value="UniProtKB-UniRule"/>
</dbReference>
<dbReference type="SUPFAM" id="SSF51556">
    <property type="entry name" value="Metallo-dependent hydrolases"/>
    <property type="match status" value="1"/>
</dbReference>
<name>A0A1I1YJ14_9BACL</name>
<sequence>MLSLITYTIDKSGLVLYYVIKHYANLKEGNPMKTILIRNATIMTMNERGDILTGDLLIRGKRIAQIGGEIAEGGVDRIIEADGKVVLPGFVQTHIHLCQTLFRGRADDLALIEWLRERIWPLEAAHSADSVYYSAMLGIGELIRSGTTTILDMETVHHTDSAFQAILESGIRAISGKVMMDHGTEVPLALQENTQQSLQQSVDLLEKWNGAGDGRIQYAFCPRFVVSCTEELLIGVRDLSEQYKVKVHTHASENTGEIAIVEAERGKRNVVYLDHIGLARPNLILAHSIWLDEEEKRIIKERGVKVTHCPGSNMKLASGIAEIPELLREGIDIGIGADGAACNNNLDMYQEMRLTAFIQKVKHGPTVMDARTVLRMATMGGAKVLGMENDIGSLEEGKLADLQMLDLEDFHVYPSYDADWFSRVVYAATRGDVDTVIIDGQIVMEKRIMKTIDKPLVLREADRSLRGLLARL</sequence>
<comment type="catalytic activity">
    <reaction evidence="4">
        <text>S-methyl-5'-thioadenosine + H2O + H(+) = S-methyl-5'-thioinosine + NH4(+)</text>
        <dbReference type="Rhea" id="RHEA:25025"/>
        <dbReference type="ChEBI" id="CHEBI:15377"/>
        <dbReference type="ChEBI" id="CHEBI:15378"/>
        <dbReference type="ChEBI" id="CHEBI:17509"/>
        <dbReference type="ChEBI" id="CHEBI:28938"/>
        <dbReference type="ChEBI" id="CHEBI:48595"/>
        <dbReference type="EC" id="3.5.4.31"/>
    </reaction>
</comment>
<dbReference type="Gene3D" id="2.30.40.10">
    <property type="entry name" value="Urease, subunit C, domain 1"/>
    <property type="match status" value="1"/>
</dbReference>
<dbReference type="AlphaFoldDB" id="A0A1I1YJ14"/>
<dbReference type="InterPro" id="IPR011059">
    <property type="entry name" value="Metal-dep_hydrolase_composite"/>
</dbReference>
<comment type="cofactor">
    <cofactor evidence="4">
        <name>Zn(2+)</name>
        <dbReference type="ChEBI" id="CHEBI:29105"/>
    </cofactor>
    <text evidence="4">Binds 1 zinc ion per subunit.</text>
</comment>
<dbReference type="InterPro" id="IPR050287">
    <property type="entry name" value="MTA/SAH_deaminase"/>
</dbReference>
<dbReference type="SUPFAM" id="SSF51338">
    <property type="entry name" value="Composite domain of metallo-dependent hydrolases"/>
    <property type="match status" value="1"/>
</dbReference>
<dbReference type="Pfam" id="PF01979">
    <property type="entry name" value="Amidohydro_1"/>
    <property type="match status" value="1"/>
</dbReference>
<evidence type="ECO:0000256" key="4">
    <source>
        <dbReference type="HAMAP-Rule" id="MF_01281"/>
    </source>
</evidence>
<evidence type="ECO:0000313" key="6">
    <source>
        <dbReference type="EMBL" id="SFE19028.1"/>
    </source>
</evidence>
<evidence type="ECO:0000259" key="5">
    <source>
        <dbReference type="Pfam" id="PF01979"/>
    </source>
</evidence>
<feature type="binding site" evidence="4">
    <location>
        <position position="96"/>
    </location>
    <ligand>
        <name>Zn(2+)</name>
        <dbReference type="ChEBI" id="CHEBI:29105"/>
    </ligand>
</feature>
<comment type="function">
    <text evidence="4">Catalyzes the deamination of 5-methylthioadenosine and S-adenosyl-L-homocysteine into 5-methylthioinosine and S-inosyl-L-homocysteine, respectively. Is also able to deaminate adenosine.</text>
</comment>
<dbReference type="GO" id="GO:0046872">
    <property type="term" value="F:metal ion binding"/>
    <property type="evidence" value="ECO:0007669"/>
    <property type="project" value="UniProtKB-KW"/>
</dbReference>
<dbReference type="CDD" id="cd01298">
    <property type="entry name" value="ATZ_TRZ_like"/>
    <property type="match status" value="1"/>
</dbReference>
<dbReference type="HAMAP" id="MF_01281">
    <property type="entry name" value="MTA_SAH_deamin"/>
    <property type="match status" value="1"/>
</dbReference>
<evidence type="ECO:0000313" key="7">
    <source>
        <dbReference type="Proteomes" id="UP000183410"/>
    </source>
</evidence>
<dbReference type="FunFam" id="3.20.20.140:FF:000014">
    <property type="entry name" value="5-methylthioadenosine/S-adenosylhomocysteine deaminase"/>
    <property type="match status" value="1"/>
</dbReference>
<keyword evidence="3 4" id="KW-0862">Zinc</keyword>
<feature type="binding site" evidence="4">
    <location>
        <position position="253"/>
    </location>
    <ligand>
        <name>substrate</name>
    </ligand>
</feature>
<dbReference type="InterPro" id="IPR006680">
    <property type="entry name" value="Amidohydro-rel"/>
</dbReference>
<dbReference type="EC" id="3.5.4.28" evidence="4"/>
<dbReference type="EC" id="3.5.4.31" evidence="4"/>
<reference evidence="7" key="1">
    <citation type="submission" date="2016-10" db="EMBL/GenBank/DDBJ databases">
        <authorList>
            <person name="Varghese N."/>
            <person name="Submissions S."/>
        </authorList>
    </citation>
    <scope>NUCLEOTIDE SEQUENCE [LARGE SCALE GENOMIC DNA]</scope>
    <source>
        <strain evidence="7">CGMCC 1.10223</strain>
    </source>
</reference>
<dbReference type="InterPro" id="IPR032466">
    <property type="entry name" value="Metal_Hydrolase"/>
</dbReference>
<feature type="binding site" evidence="4">
    <location>
        <position position="250"/>
    </location>
    <ligand>
        <name>Zn(2+)</name>
        <dbReference type="ChEBI" id="CHEBI:29105"/>
    </ligand>
</feature>
<accession>A0A1I1YJ14</accession>
<evidence type="ECO:0000256" key="2">
    <source>
        <dbReference type="ARBA" id="ARBA00022801"/>
    </source>
</evidence>
<dbReference type="EMBL" id="FONN01000001">
    <property type="protein sequence ID" value="SFE19028.1"/>
    <property type="molecule type" value="Genomic_DNA"/>
</dbReference>
<keyword evidence="1 4" id="KW-0479">Metal-binding</keyword>
<evidence type="ECO:0000256" key="1">
    <source>
        <dbReference type="ARBA" id="ARBA00022723"/>
    </source>
</evidence>
<protein>
    <recommendedName>
        <fullName evidence="4">5-methylthioadenosine/S-adenosylhomocysteine deaminase</fullName>
        <shortName evidence="4">MTA/SAH deaminase</shortName>
        <ecNumber evidence="4">3.5.4.28</ecNumber>
        <ecNumber evidence="4">3.5.4.31</ecNumber>
    </recommendedName>
</protein>
<feature type="domain" description="Amidohydrolase-related" evidence="5">
    <location>
        <begin position="85"/>
        <end position="443"/>
    </location>
</feature>
<dbReference type="InterPro" id="IPR023512">
    <property type="entry name" value="Deaminase_MtaD/DadD"/>
</dbReference>
<dbReference type="Proteomes" id="UP000183410">
    <property type="component" value="Unassembled WGS sequence"/>
</dbReference>
<dbReference type="Gene3D" id="3.20.20.140">
    <property type="entry name" value="Metal-dependent hydrolases"/>
    <property type="match status" value="1"/>
</dbReference>
<feature type="binding site" evidence="4">
    <location>
        <position position="123"/>
    </location>
    <ligand>
        <name>substrate</name>
    </ligand>
</feature>
<dbReference type="NCBIfam" id="NF005557">
    <property type="entry name" value="PRK07228.1"/>
    <property type="match status" value="1"/>
</dbReference>
<comment type="caution">
    <text evidence="4">Lacks conserved residue(s) required for the propagation of feature annotation.</text>
</comment>